<dbReference type="PANTHER" id="PTHR42928">
    <property type="entry name" value="TRICARBOXYLATE-BINDING PROTEIN"/>
    <property type="match status" value="1"/>
</dbReference>
<dbReference type="Gene3D" id="3.40.190.10">
    <property type="entry name" value="Periplasmic binding protein-like II"/>
    <property type="match status" value="1"/>
</dbReference>
<protein>
    <submittedName>
        <fullName evidence="3">Tripartite tricarboxylate transporter substrate binding protein</fullName>
    </submittedName>
</protein>
<keyword evidence="4" id="KW-1185">Reference proteome</keyword>
<sequence>MRSITRRLAAAALACLAATAFSAHAQGDWPARPIRIIVPAPAGGPFDRTIRPLAQHLSQTLKQPVVVDNRPSAGNIVGTQAGATAAPDGYTLTMTGMLNTIAQGLYDNVPFDIVKDFEHVGAIGEGPQWLVVRSDAGIATFQDLVQQAKREPGKINYASSGAGSTGHLVMEQLQRAAGVQLTHVPYKGGAPALQDVLAGVVSVIVIPSNAALAPVQAGKLKVLAVSSGKRSANAPQVPTFAELGYPQLTVSSWIGLSAPKGTPAPIVQKLNTALKTAMSDAALLKQLEFEGLVPLSTTPEQYARMVRSDTERWGQLVRSLNLKAN</sequence>
<proteinExistence type="inferred from homology"/>
<dbReference type="PANTHER" id="PTHR42928:SF5">
    <property type="entry name" value="BLR1237 PROTEIN"/>
    <property type="match status" value="1"/>
</dbReference>
<evidence type="ECO:0000313" key="3">
    <source>
        <dbReference type="EMBL" id="MBC5784612.1"/>
    </source>
</evidence>
<dbReference type="InterPro" id="IPR042100">
    <property type="entry name" value="Bug_dom1"/>
</dbReference>
<feature type="signal peptide" evidence="2">
    <location>
        <begin position="1"/>
        <end position="25"/>
    </location>
</feature>
<dbReference type="Gene3D" id="3.40.190.150">
    <property type="entry name" value="Bordetella uptake gene, domain 1"/>
    <property type="match status" value="1"/>
</dbReference>
<dbReference type="AlphaFoldDB" id="A0A923MVP8"/>
<evidence type="ECO:0000313" key="4">
    <source>
        <dbReference type="Proteomes" id="UP000608513"/>
    </source>
</evidence>
<keyword evidence="2" id="KW-0732">Signal</keyword>
<feature type="chain" id="PRO_5036896330" evidence="2">
    <location>
        <begin position="26"/>
        <end position="325"/>
    </location>
</feature>
<accession>A0A923MVP8</accession>
<comment type="caution">
    <text evidence="3">The sequence shown here is derived from an EMBL/GenBank/DDBJ whole genome shotgun (WGS) entry which is preliminary data.</text>
</comment>
<organism evidence="3 4">
    <name type="scientific">Ramlibacter cellulosilyticus</name>
    <dbReference type="NCBI Taxonomy" id="2764187"/>
    <lineage>
        <taxon>Bacteria</taxon>
        <taxon>Pseudomonadati</taxon>
        <taxon>Pseudomonadota</taxon>
        <taxon>Betaproteobacteria</taxon>
        <taxon>Burkholderiales</taxon>
        <taxon>Comamonadaceae</taxon>
        <taxon>Ramlibacter</taxon>
    </lineage>
</organism>
<dbReference type="Proteomes" id="UP000608513">
    <property type="component" value="Unassembled WGS sequence"/>
</dbReference>
<dbReference type="SUPFAM" id="SSF53850">
    <property type="entry name" value="Periplasmic binding protein-like II"/>
    <property type="match status" value="1"/>
</dbReference>
<comment type="similarity">
    <text evidence="1">Belongs to the UPF0065 (bug) family.</text>
</comment>
<dbReference type="Pfam" id="PF03401">
    <property type="entry name" value="TctC"/>
    <property type="match status" value="1"/>
</dbReference>
<gene>
    <name evidence="3" type="ORF">H8N03_16810</name>
</gene>
<evidence type="ECO:0000256" key="2">
    <source>
        <dbReference type="SAM" id="SignalP"/>
    </source>
</evidence>
<dbReference type="EMBL" id="JACORT010000007">
    <property type="protein sequence ID" value="MBC5784612.1"/>
    <property type="molecule type" value="Genomic_DNA"/>
</dbReference>
<name>A0A923MVP8_9BURK</name>
<dbReference type="RefSeq" id="WP_187077359.1">
    <property type="nucleotide sequence ID" value="NZ_JACORT010000007.1"/>
</dbReference>
<dbReference type="CDD" id="cd07012">
    <property type="entry name" value="PBP2_Bug_TTT"/>
    <property type="match status" value="1"/>
</dbReference>
<dbReference type="InterPro" id="IPR005064">
    <property type="entry name" value="BUG"/>
</dbReference>
<evidence type="ECO:0000256" key="1">
    <source>
        <dbReference type="ARBA" id="ARBA00006987"/>
    </source>
</evidence>
<reference evidence="3" key="1">
    <citation type="submission" date="2020-08" db="EMBL/GenBank/DDBJ databases">
        <title>Ramlibacter sp. USB13 16S ribosomal RNA gene genome sequencing and assembly.</title>
        <authorList>
            <person name="Kang M."/>
        </authorList>
    </citation>
    <scope>NUCLEOTIDE SEQUENCE</scope>
    <source>
        <strain evidence="3">USB13</strain>
    </source>
</reference>
<dbReference type="PIRSF" id="PIRSF017082">
    <property type="entry name" value="YflP"/>
    <property type="match status" value="1"/>
</dbReference>